<dbReference type="RefSeq" id="WP_184114596.1">
    <property type="nucleotide sequence ID" value="NZ_JACHNY010000004.1"/>
</dbReference>
<gene>
    <name evidence="1" type="ORF">GGQ96_002260</name>
</gene>
<evidence type="ECO:0000313" key="1">
    <source>
        <dbReference type="EMBL" id="MBB4618124.1"/>
    </source>
</evidence>
<reference evidence="1 2" key="1">
    <citation type="submission" date="2020-08" db="EMBL/GenBank/DDBJ databases">
        <title>Genomic Encyclopedia of Type Strains, Phase IV (KMG-IV): sequencing the most valuable type-strain genomes for metagenomic binning, comparative biology and taxonomic classification.</title>
        <authorList>
            <person name="Goeker M."/>
        </authorList>
    </citation>
    <scope>NUCLEOTIDE SEQUENCE [LARGE SCALE GENOMIC DNA]</scope>
    <source>
        <strain evidence="1 2">DSM 15867</strain>
    </source>
</reference>
<dbReference type="Proteomes" id="UP000574769">
    <property type="component" value="Unassembled WGS sequence"/>
</dbReference>
<name>A0A7W7EYI9_9SPHN</name>
<dbReference type="AlphaFoldDB" id="A0A7W7EYI9"/>
<dbReference type="Pfam" id="PF02620">
    <property type="entry name" value="YceD"/>
    <property type="match status" value="1"/>
</dbReference>
<evidence type="ECO:0000313" key="2">
    <source>
        <dbReference type="Proteomes" id="UP000574769"/>
    </source>
</evidence>
<sequence length="175" mass="18145">MTPEFSRPERLDTIGEGERTVAIEAEAEERRRLAARFGIVAVDSLAATLTIRRDAGGILATGRVTGQVVQSCSITGDPLTVAIDEPLALRFVEPMAGEEEVELSADALDTVEIEGSAIDLGEAAAETMALALDPFPRGPDAAEALKRAGVVGEDEAGAVTGPFSALAELKKTLGG</sequence>
<dbReference type="EMBL" id="JACHNY010000004">
    <property type="protein sequence ID" value="MBB4618124.1"/>
    <property type="molecule type" value="Genomic_DNA"/>
</dbReference>
<organism evidence="1 2">
    <name type="scientific">Sphingomonas abaci</name>
    <dbReference type="NCBI Taxonomy" id="237611"/>
    <lineage>
        <taxon>Bacteria</taxon>
        <taxon>Pseudomonadati</taxon>
        <taxon>Pseudomonadota</taxon>
        <taxon>Alphaproteobacteria</taxon>
        <taxon>Sphingomonadales</taxon>
        <taxon>Sphingomonadaceae</taxon>
        <taxon>Sphingomonas</taxon>
    </lineage>
</organism>
<comment type="caution">
    <text evidence="1">The sequence shown here is derived from an EMBL/GenBank/DDBJ whole genome shotgun (WGS) entry which is preliminary data.</text>
</comment>
<keyword evidence="2" id="KW-1185">Reference proteome</keyword>
<accession>A0A7W7EYI9</accession>
<proteinExistence type="predicted"/>
<dbReference type="InterPro" id="IPR003772">
    <property type="entry name" value="YceD"/>
</dbReference>
<protein>
    <submittedName>
        <fullName evidence="1">Uncharacterized metal-binding protein YceD (DUF177 family)</fullName>
    </submittedName>
</protein>